<dbReference type="InterPro" id="IPR027367">
    <property type="entry name" value="Gly-zipper_YMGG"/>
</dbReference>
<dbReference type="AlphaFoldDB" id="A0A2H0N7Y5"/>
<feature type="domain" description="YMGG-like Gly-zipper" evidence="2">
    <location>
        <begin position="25"/>
        <end position="67"/>
    </location>
</feature>
<sequence length="198" mass="21905">MKNLILLIVSVFVIFLNTGCQTTPTQSGAMWGGVIGGVAGQIIGHDTESTLLGAGAGALGGALLNNYVDNQRQRLYQQGAFDGYSPRGYSQPMNTGGRPVSLSGYYNPPNTGNNYSSAHYNTYETHSVATVNGQAVYSQDDVYVMERINNDARRQQELDHRQAMDRARQQQHELQQYSRLARDISYTVRNLGNSRNFF</sequence>
<evidence type="ECO:0000313" key="3">
    <source>
        <dbReference type="EMBL" id="PIR05004.1"/>
    </source>
</evidence>
<accession>A0A2H0N7Y5</accession>
<gene>
    <name evidence="3" type="ORF">COV57_01460</name>
</gene>
<comment type="caution">
    <text evidence="3">The sequence shown here is derived from an EMBL/GenBank/DDBJ whole genome shotgun (WGS) entry which is preliminary data.</text>
</comment>
<evidence type="ECO:0000313" key="4">
    <source>
        <dbReference type="Proteomes" id="UP000229893"/>
    </source>
</evidence>
<feature type="chain" id="PRO_5013722367" description="YMGG-like Gly-zipper domain-containing protein" evidence="1">
    <location>
        <begin position="23"/>
        <end position="198"/>
    </location>
</feature>
<reference evidence="3 4" key="1">
    <citation type="submission" date="2017-09" db="EMBL/GenBank/DDBJ databases">
        <title>Depth-based differentiation of microbial function through sediment-hosted aquifers and enrichment of novel symbionts in the deep terrestrial subsurface.</title>
        <authorList>
            <person name="Probst A.J."/>
            <person name="Ladd B."/>
            <person name="Jarett J.K."/>
            <person name="Geller-Mcgrath D.E."/>
            <person name="Sieber C.M."/>
            <person name="Emerson J.B."/>
            <person name="Anantharaman K."/>
            <person name="Thomas B.C."/>
            <person name="Malmstrom R."/>
            <person name="Stieglmeier M."/>
            <person name="Klingl A."/>
            <person name="Woyke T."/>
            <person name="Ryan C.M."/>
            <person name="Banfield J.F."/>
        </authorList>
    </citation>
    <scope>NUCLEOTIDE SEQUENCE [LARGE SCALE GENOMIC DNA]</scope>
    <source>
        <strain evidence="3">CG11_big_fil_rev_8_21_14_0_20_35_14</strain>
    </source>
</reference>
<dbReference type="Pfam" id="PF13441">
    <property type="entry name" value="Gly-zipper_YMGG"/>
    <property type="match status" value="1"/>
</dbReference>
<dbReference type="Proteomes" id="UP000229893">
    <property type="component" value="Unassembled WGS sequence"/>
</dbReference>
<dbReference type="EMBL" id="PCWO01000020">
    <property type="protein sequence ID" value="PIR05004.1"/>
    <property type="molecule type" value="Genomic_DNA"/>
</dbReference>
<feature type="signal peptide" evidence="1">
    <location>
        <begin position="1"/>
        <end position="22"/>
    </location>
</feature>
<name>A0A2H0N7Y5_9BACT</name>
<protein>
    <recommendedName>
        <fullName evidence="2">YMGG-like Gly-zipper domain-containing protein</fullName>
    </recommendedName>
</protein>
<proteinExistence type="predicted"/>
<evidence type="ECO:0000259" key="2">
    <source>
        <dbReference type="Pfam" id="PF13441"/>
    </source>
</evidence>
<organism evidence="3 4">
    <name type="scientific">Candidatus Liptonbacteria bacterium CG11_big_fil_rev_8_21_14_0_20_35_14</name>
    <dbReference type="NCBI Taxonomy" id="1974634"/>
    <lineage>
        <taxon>Bacteria</taxon>
        <taxon>Candidatus Liptoniibacteriota</taxon>
    </lineage>
</organism>
<evidence type="ECO:0000256" key="1">
    <source>
        <dbReference type="SAM" id="SignalP"/>
    </source>
</evidence>
<keyword evidence="1" id="KW-0732">Signal</keyword>